<evidence type="ECO:0000256" key="1">
    <source>
        <dbReference type="SAM" id="MobiDB-lite"/>
    </source>
</evidence>
<evidence type="ECO:0000313" key="2">
    <source>
        <dbReference type="EMBL" id="GBN69802.1"/>
    </source>
</evidence>
<proteinExistence type="predicted"/>
<dbReference type="AlphaFoldDB" id="A0A4Y2R2D7"/>
<accession>A0A4Y2R2D7</accession>
<keyword evidence="3" id="KW-1185">Reference proteome</keyword>
<gene>
    <name evidence="2" type="ORF">AVEN_17093_1</name>
</gene>
<evidence type="ECO:0000313" key="3">
    <source>
        <dbReference type="Proteomes" id="UP000499080"/>
    </source>
</evidence>
<feature type="non-terminal residue" evidence="2">
    <location>
        <position position="1"/>
    </location>
</feature>
<dbReference type="EMBL" id="BGPR01015575">
    <property type="protein sequence ID" value="GBN69802.1"/>
    <property type="molecule type" value="Genomic_DNA"/>
</dbReference>
<comment type="caution">
    <text evidence="2">The sequence shown here is derived from an EMBL/GenBank/DDBJ whole genome shotgun (WGS) entry which is preliminary data.</text>
</comment>
<name>A0A4Y2R2D7_ARAVE</name>
<feature type="region of interest" description="Disordered" evidence="1">
    <location>
        <begin position="40"/>
        <end position="63"/>
    </location>
</feature>
<organism evidence="2 3">
    <name type="scientific">Araneus ventricosus</name>
    <name type="common">Orbweaver spider</name>
    <name type="synonym">Epeira ventricosa</name>
    <dbReference type="NCBI Taxonomy" id="182803"/>
    <lineage>
        <taxon>Eukaryota</taxon>
        <taxon>Metazoa</taxon>
        <taxon>Ecdysozoa</taxon>
        <taxon>Arthropoda</taxon>
        <taxon>Chelicerata</taxon>
        <taxon>Arachnida</taxon>
        <taxon>Araneae</taxon>
        <taxon>Araneomorphae</taxon>
        <taxon>Entelegynae</taxon>
        <taxon>Araneoidea</taxon>
        <taxon>Araneidae</taxon>
        <taxon>Araneus</taxon>
    </lineage>
</organism>
<dbReference type="Proteomes" id="UP000499080">
    <property type="component" value="Unassembled WGS sequence"/>
</dbReference>
<reference evidence="2 3" key="1">
    <citation type="journal article" date="2019" name="Sci. Rep.">
        <title>Orb-weaving spider Araneus ventricosus genome elucidates the spidroin gene catalogue.</title>
        <authorList>
            <person name="Kono N."/>
            <person name="Nakamura H."/>
            <person name="Ohtoshi R."/>
            <person name="Moran D.A.P."/>
            <person name="Shinohara A."/>
            <person name="Yoshida Y."/>
            <person name="Fujiwara M."/>
            <person name="Mori M."/>
            <person name="Tomita M."/>
            <person name="Arakawa K."/>
        </authorList>
    </citation>
    <scope>NUCLEOTIDE SEQUENCE [LARGE SCALE GENOMIC DNA]</scope>
</reference>
<sequence length="63" mass="7137">CGQSVSTRNHSNTEKFAPGKIHLCRQKNIWRKLLHALESPLPEKPDTENNHSSTSMADMHPET</sequence>
<protein>
    <submittedName>
        <fullName evidence="2">Uncharacterized protein</fullName>
    </submittedName>
</protein>